<protein>
    <recommendedName>
        <fullName evidence="3">LysR substrate binding domain-containing protein</fullName>
    </recommendedName>
</protein>
<dbReference type="OrthoDB" id="8839922at2"/>
<sequence length="113" mass="12556">MLPRSTYASHYDRLIGACQQCRIELNVVQEATTEAALLSLVCAEIGAAIVNSANLGRPPWSTFPYKRLIDPYAARIHPPQDAAYPVLTRFVSVLQSELTTPFVIQYRCLQCTA</sequence>
<organism evidence="1 2">
    <name type="scientific">Marinobacterium lutimaris</name>
    <dbReference type="NCBI Taxonomy" id="568106"/>
    <lineage>
        <taxon>Bacteria</taxon>
        <taxon>Pseudomonadati</taxon>
        <taxon>Pseudomonadota</taxon>
        <taxon>Gammaproteobacteria</taxon>
        <taxon>Oceanospirillales</taxon>
        <taxon>Oceanospirillaceae</taxon>
        <taxon>Marinobacterium</taxon>
    </lineage>
</organism>
<evidence type="ECO:0000313" key="1">
    <source>
        <dbReference type="EMBL" id="SEF85460.1"/>
    </source>
</evidence>
<name>A0A1H5VE33_9GAMM</name>
<keyword evidence="2" id="KW-1185">Reference proteome</keyword>
<dbReference type="EMBL" id="FNVQ01000001">
    <property type="protein sequence ID" value="SEF85460.1"/>
    <property type="molecule type" value="Genomic_DNA"/>
</dbReference>
<evidence type="ECO:0008006" key="3">
    <source>
        <dbReference type="Google" id="ProtNLM"/>
    </source>
</evidence>
<dbReference type="Proteomes" id="UP000236745">
    <property type="component" value="Unassembled WGS sequence"/>
</dbReference>
<reference evidence="1 2" key="1">
    <citation type="submission" date="2016-10" db="EMBL/GenBank/DDBJ databases">
        <authorList>
            <person name="de Groot N.N."/>
        </authorList>
    </citation>
    <scope>NUCLEOTIDE SEQUENCE [LARGE SCALE GENOMIC DNA]</scope>
    <source>
        <strain evidence="1 2">DSM 22012</strain>
    </source>
</reference>
<dbReference type="AlphaFoldDB" id="A0A1H5VE33"/>
<proteinExistence type="predicted"/>
<dbReference type="Gene3D" id="3.40.190.10">
    <property type="entry name" value="Periplasmic binding protein-like II"/>
    <property type="match status" value="1"/>
</dbReference>
<accession>A0A1H5VE33</accession>
<gene>
    <name evidence="1" type="ORF">SAMN05444390_101705</name>
</gene>
<dbReference type="RefSeq" id="WP_146071853.1">
    <property type="nucleotide sequence ID" value="NZ_FNVQ01000001.1"/>
</dbReference>
<evidence type="ECO:0000313" key="2">
    <source>
        <dbReference type="Proteomes" id="UP000236745"/>
    </source>
</evidence>